<comment type="caution">
    <text evidence="4">The sequence shown here is derived from an EMBL/GenBank/DDBJ whole genome shotgun (WGS) entry which is preliminary data.</text>
</comment>
<feature type="compositionally biased region" description="Pro residues" evidence="2">
    <location>
        <begin position="291"/>
        <end position="306"/>
    </location>
</feature>
<reference evidence="5" key="1">
    <citation type="journal article" date="2017" name="bioRxiv">
        <title>Comparative analysis of the genomes of Stylophora pistillata and Acropora digitifera provides evidence for extensive differences between species of corals.</title>
        <authorList>
            <person name="Voolstra C.R."/>
            <person name="Li Y."/>
            <person name="Liew Y.J."/>
            <person name="Baumgarten S."/>
            <person name="Zoccola D."/>
            <person name="Flot J.-F."/>
            <person name="Tambutte S."/>
            <person name="Allemand D."/>
            <person name="Aranda M."/>
        </authorList>
    </citation>
    <scope>NUCLEOTIDE SEQUENCE [LARGE SCALE GENOMIC DNA]</scope>
</reference>
<keyword evidence="1" id="KW-0175">Coiled coil</keyword>
<dbReference type="Proteomes" id="UP000225706">
    <property type="component" value="Unassembled WGS sequence"/>
</dbReference>
<evidence type="ECO:0000256" key="2">
    <source>
        <dbReference type="SAM" id="MobiDB-lite"/>
    </source>
</evidence>
<feature type="region of interest" description="Disordered" evidence="2">
    <location>
        <begin position="287"/>
        <end position="351"/>
    </location>
</feature>
<dbReference type="EMBL" id="LSMT01000979">
    <property type="protein sequence ID" value="PFX13427.1"/>
    <property type="molecule type" value="Genomic_DNA"/>
</dbReference>
<feature type="compositionally biased region" description="Pro residues" evidence="2">
    <location>
        <begin position="399"/>
        <end position="414"/>
    </location>
</feature>
<evidence type="ECO:0000313" key="4">
    <source>
        <dbReference type="EMBL" id="PFX13427.1"/>
    </source>
</evidence>
<feature type="compositionally biased region" description="Basic and acidic residues" evidence="2">
    <location>
        <begin position="196"/>
        <end position="219"/>
    </location>
</feature>
<dbReference type="Pfam" id="PF01847">
    <property type="entry name" value="VHL"/>
    <property type="match status" value="1"/>
</dbReference>
<dbReference type="Gene3D" id="2.60.40.780">
    <property type="entry name" value="von Hippel-Lindau disease tumour suppressor, beta domain"/>
    <property type="match status" value="2"/>
</dbReference>
<organism evidence="4 5">
    <name type="scientific">Stylophora pistillata</name>
    <name type="common">Smooth cauliflower coral</name>
    <dbReference type="NCBI Taxonomy" id="50429"/>
    <lineage>
        <taxon>Eukaryota</taxon>
        <taxon>Metazoa</taxon>
        <taxon>Cnidaria</taxon>
        <taxon>Anthozoa</taxon>
        <taxon>Hexacorallia</taxon>
        <taxon>Scleractinia</taxon>
        <taxon>Astrocoeniina</taxon>
        <taxon>Pocilloporidae</taxon>
        <taxon>Stylophora</taxon>
    </lineage>
</organism>
<dbReference type="SMART" id="SM01083">
    <property type="entry name" value="Cir_N"/>
    <property type="match status" value="1"/>
</dbReference>
<dbReference type="InterPro" id="IPR037140">
    <property type="entry name" value="VHL_beta_dom_sf"/>
</dbReference>
<dbReference type="InterPro" id="IPR019339">
    <property type="entry name" value="CIR_N_dom"/>
</dbReference>
<dbReference type="OrthoDB" id="413400at2759"/>
<feature type="compositionally biased region" description="Basic residues" evidence="2">
    <location>
        <begin position="166"/>
        <end position="195"/>
    </location>
</feature>
<feature type="region of interest" description="Disordered" evidence="2">
    <location>
        <begin position="166"/>
        <end position="226"/>
    </location>
</feature>
<protein>
    <submittedName>
        <fullName evidence="4">Leukocyte receptor cluster member 1</fullName>
    </submittedName>
</protein>
<dbReference type="Pfam" id="PF10197">
    <property type="entry name" value="Cir_N"/>
    <property type="match status" value="1"/>
</dbReference>
<feature type="compositionally biased region" description="Pro residues" evidence="2">
    <location>
        <begin position="328"/>
        <end position="342"/>
    </location>
</feature>
<dbReference type="InterPro" id="IPR039875">
    <property type="entry name" value="LENG1-like"/>
</dbReference>
<evidence type="ECO:0000259" key="3">
    <source>
        <dbReference type="SMART" id="SM01083"/>
    </source>
</evidence>
<feature type="domain" description="CBF1-interacting co-repressor CIR N-terminal" evidence="3">
    <location>
        <begin position="8"/>
        <end position="44"/>
    </location>
</feature>
<dbReference type="InterPro" id="IPR024053">
    <property type="entry name" value="VHL_beta_dom"/>
</dbReference>
<name>A0A2B4RAN1_STYPI</name>
<accession>A0A2B4RAN1</accession>
<proteinExistence type="predicted"/>
<dbReference type="SUPFAM" id="SSF49468">
    <property type="entry name" value="VHL"/>
    <property type="match status" value="2"/>
</dbReference>
<sequence length="643" mass="72652">MNILPKKSWHVRNIDNIERVRRDEEKARLEEEERKRKCALAEQEARTALLRGRANGVSQDDAFVLVNEKPQHLNFFAEIEEGLRQGSNKEHEAEKKAELEKREKSIGLLTYLGQSQRDSDGSQLWYVKSHQERLNLNKACESSVESKKKKLLDPLRDLDRYLDIKKLHRKDKDRKHQQKDRKHKDKQTNSKQKRMKSLEEMRKERLRREQEEHERERKLLASAKGESSKSVAGEKLVHEYTAYRPRSRLFSFLAILDIKVTVGVHFFILAHSSMSGDPSHPRPHMYYPPAVHHPPPPIGQQPPPAPGQGYLQEFSLPTHDPTGGYHMPPTPAQAAYPPPYTPPAGLYPGPDAGAYPPTLGGPLPGDYFCPSGPYAAPLPGPYPLQVGPHPGTIPAHGRPLPPGLHPGAFPPGPHPSHKHVDVESDDSDPSGFALYSKEDKHPLSVKFTNKAGRKVKLYWINERGRRKRKGKIKEGQSKTVDTYETHVFMAFSRKLSREPLPINGSPVFNAFPHKHGDKLVEVEIKKPSGSSFNSLKSEAHVTVPIEVKFVNRAKCPVQLEWISPQGHRETKKHLAKGRCWRTTCWEGHCWVCSHPKKDGHFFALNYGLHYRVQKTRGALEKVFITAGSKVSGSSSSSSSSNSD</sequence>
<dbReference type="PANTHER" id="PTHR22093:SF0">
    <property type="entry name" value="LEUKOCYTE RECEPTOR CLUSTER MEMBER 1"/>
    <property type="match status" value="1"/>
</dbReference>
<dbReference type="STRING" id="50429.A0A2B4RAN1"/>
<feature type="coiled-coil region" evidence="1">
    <location>
        <begin position="14"/>
        <end position="46"/>
    </location>
</feature>
<dbReference type="AlphaFoldDB" id="A0A2B4RAN1"/>
<dbReference type="PANTHER" id="PTHR22093">
    <property type="entry name" value="LEUKOCYTE RECEPTOR CLUSTER LRC MEMBER 1"/>
    <property type="match status" value="1"/>
</dbReference>
<keyword evidence="5" id="KW-1185">Reference proteome</keyword>
<gene>
    <name evidence="4" type="primary">LENG1</name>
    <name evidence="4" type="ORF">AWC38_SpisGene22485</name>
</gene>
<keyword evidence="4" id="KW-0675">Receptor</keyword>
<evidence type="ECO:0000313" key="5">
    <source>
        <dbReference type="Proteomes" id="UP000225706"/>
    </source>
</evidence>
<feature type="region of interest" description="Disordered" evidence="2">
    <location>
        <begin position="391"/>
        <end position="428"/>
    </location>
</feature>
<dbReference type="InterPro" id="IPR036208">
    <property type="entry name" value="VHL_sf"/>
</dbReference>
<evidence type="ECO:0000256" key="1">
    <source>
        <dbReference type="SAM" id="Coils"/>
    </source>
</evidence>